<dbReference type="InterPro" id="IPR036397">
    <property type="entry name" value="RNaseH_sf"/>
</dbReference>
<dbReference type="InterPro" id="IPR001584">
    <property type="entry name" value="Integrase_cat-core"/>
</dbReference>
<keyword evidence="3" id="KW-1185">Reference proteome</keyword>
<dbReference type="Proteomes" id="UP000002195">
    <property type="component" value="Unassembled WGS sequence"/>
</dbReference>
<dbReference type="EMBL" id="AAFI02000239">
    <property type="protein sequence ID" value="EAL60355.1"/>
    <property type="molecule type" value="Genomic_DNA"/>
</dbReference>
<dbReference type="PANTHER" id="PTHR37984:SF5">
    <property type="entry name" value="PROTEIN NYNRIN-LIKE"/>
    <property type="match status" value="1"/>
</dbReference>
<dbReference type="GO" id="GO:0015074">
    <property type="term" value="P:DNA integration"/>
    <property type="evidence" value="ECO:0007669"/>
    <property type="project" value="InterPro"/>
</dbReference>
<dbReference type="PROSITE" id="PS50994">
    <property type="entry name" value="INTEGRASE"/>
    <property type="match status" value="1"/>
</dbReference>
<dbReference type="eggNOG" id="KOG0017">
    <property type="taxonomic scope" value="Eukaryota"/>
</dbReference>
<proteinExistence type="predicted"/>
<feature type="domain" description="Integrase catalytic" evidence="1">
    <location>
        <begin position="1"/>
        <end position="137"/>
    </location>
</feature>
<dbReference type="VEuPathDB" id="AmoebaDB:DDB_G0294256"/>
<dbReference type="InterPro" id="IPR050951">
    <property type="entry name" value="Retrovirus_Pol_polyprotein"/>
</dbReference>
<dbReference type="SUPFAM" id="SSF53098">
    <property type="entry name" value="Ribonuclease H-like"/>
    <property type="match status" value="1"/>
</dbReference>
<dbReference type="GO" id="GO:0003676">
    <property type="term" value="F:nucleic acid binding"/>
    <property type="evidence" value="ECO:0007669"/>
    <property type="project" value="InterPro"/>
</dbReference>
<dbReference type="Gene3D" id="3.30.420.10">
    <property type="entry name" value="Ribonuclease H-like superfamily/Ribonuclease H"/>
    <property type="match status" value="1"/>
</dbReference>
<organism evidence="2 3">
    <name type="scientific">Dictyostelium discoideum</name>
    <name type="common">Social amoeba</name>
    <dbReference type="NCBI Taxonomy" id="44689"/>
    <lineage>
        <taxon>Eukaryota</taxon>
        <taxon>Amoebozoa</taxon>
        <taxon>Evosea</taxon>
        <taxon>Eumycetozoa</taxon>
        <taxon>Dictyostelia</taxon>
        <taxon>Dictyosteliales</taxon>
        <taxon>Dictyosteliaceae</taxon>
        <taxon>Dictyostelium</taxon>
    </lineage>
</organism>
<dbReference type="GeneID" id="3385432"/>
<evidence type="ECO:0000313" key="3">
    <source>
        <dbReference type="Proteomes" id="UP000002195"/>
    </source>
</evidence>
<comment type="caution">
    <text evidence="2">The sequence shown here is derived from an EMBL/GenBank/DDBJ whole genome shotgun (WGS) entry which is preliminary data.</text>
</comment>
<dbReference type="PANTHER" id="PTHR37984">
    <property type="entry name" value="PROTEIN CBG26694"/>
    <property type="match status" value="1"/>
</dbReference>
<accession>Q54AR8</accession>
<dbReference type="PhylomeDB" id="Q54AR8"/>
<dbReference type="AlphaFoldDB" id="Q54AR8"/>
<gene>
    <name evidence="2" type="ORF">DDB_G0294256</name>
</gene>
<reference evidence="2 3" key="1">
    <citation type="journal article" date="2005" name="Nature">
        <title>The genome of the social amoeba Dictyostelium discoideum.</title>
        <authorList>
            <consortium name="The Dictyostelium discoideum Sequencing Consortium"/>
            <person name="Eichinger L."/>
            <person name="Pachebat J.A."/>
            <person name="Glockner G."/>
            <person name="Rajandream M.A."/>
            <person name="Sucgang R."/>
            <person name="Berriman M."/>
            <person name="Song J."/>
            <person name="Olsen R."/>
            <person name="Szafranski K."/>
            <person name="Xu Q."/>
            <person name="Tunggal B."/>
            <person name="Kummerfeld S."/>
            <person name="Madera M."/>
            <person name="Konfortov B.A."/>
            <person name="Rivero F."/>
            <person name="Bankier A.T."/>
            <person name="Lehmann R."/>
            <person name="Hamlin N."/>
            <person name="Davies R."/>
            <person name="Gaudet P."/>
            <person name="Fey P."/>
            <person name="Pilcher K."/>
            <person name="Chen G."/>
            <person name="Saunders D."/>
            <person name="Sodergren E."/>
            <person name="Davis P."/>
            <person name="Kerhornou A."/>
            <person name="Nie X."/>
            <person name="Hall N."/>
            <person name="Anjard C."/>
            <person name="Hemphill L."/>
            <person name="Bason N."/>
            <person name="Farbrother P."/>
            <person name="Desany B."/>
            <person name="Just E."/>
            <person name="Morio T."/>
            <person name="Rost R."/>
            <person name="Churcher C."/>
            <person name="Cooper J."/>
            <person name="Haydock S."/>
            <person name="van Driessche N."/>
            <person name="Cronin A."/>
            <person name="Goodhead I."/>
            <person name="Muzny D."/>
            <person name="Mourier T."/>
            <person name="Pain A."/>
            <person name="Lu M."/>
            <person name="Harper D."/>
            <person name="Lindsay R."/>
            <person name="Hauser H."/>
            <person name="James K."/>
            <person name="Quiles M."/>
            <person name="Madan Babu M."/>
            <person name="Saito T."/>
            <person name="Buchrieser C."/>
            <person name="Wardroper A."/>
            <person name="Felder M."/>
            <person name="Thangavelu M."/>
            <person name="Johnson D."/>
            <person name="Knights A."/>
            <person name="Loulseged H."/>
            <person name="Mungall K."/>
            <person name="Oliver K."/>
            <person name="Price C."/>
            <person name="Quail M.A."/>
            <person name="Urushihara H."/>
            <person name="Hernandez J."/>
            <person name="Rabbinowitsch E."/>
            <person name="Steffen D."/>
            <person name="Sanders M."/>
            <person name="Ma J."/>
            <person name="Kohara Y."/>
            <person name="Sharp S."/>
            <person name="Simmonds M."/>
            <person name="Spiegler S."/>
            <person name="Tivey A."/>
            <person name="Sugano S."/>
            <person name="White B."/>
            <person name="Walker D."/>
            <person name="Woodward J."/>
            <person name="Winckler T."/>
            <person name="Tanaka Y."/>
            <person name="Shaulsky G."/>
            <person name="Schleicher M."/>
            <person name="Weinstock G."/>
            <person name="Rosenthal A."/>
            <person name="Cox E.C."/>
            <person name="Chisholm R.L."/>
            <person name="Gibbs R."/>
            <person name="Loomis W.F."/>
            <person name="Platzer M."/>
            <person name="Kay R.R."/>
            <person name="Williams J."/>
            <person name="Dear P.H."/>
            <person name="Noegel A.A."/>
            <person name="Barrell B."/>
            <person name="Kuspa A."/>
        </authorList>
    </citation>
    <scope>NUCLEOTIDE SEQUENCE [LARGE SCALE GENOMIC DNA]</scope>
    <source>
        <strain evidence="2 3">AX4</strain>
    </source>
</reference>
<dbReference type="HOGENOM" id="CLU_1491708_0_0_1"/>
<dbReference type="PaxDb" id="44689-DDB0215121"/>
<dbReference type="InParanoid" id="Q54AR8"/>
<dbReference type="RefSeq" id="XP_628768.1">
    <property type="nucleotide sequence ID" value="XM_628766.1"/>
</dbReference>
<evidence type="ECO:0000259" key="1">
    <source>
        <dbReference type="PROSITE" id="PS50994"/>
    </source>
</evidence>
<evidence type="ECO:0000313" key="2">
    <source>
        <dbReference type="EMBL" id="EAL60355.1"/>
    </source>
</evidence>
<dbReference type="KEGG" id="ddi:DDB_G0294256"/>
<dbReference type="STRING" id="44689.Q54AR8"/>
<name>Q54AR8_DICDI</name>
<protein>
    <recommendedName>
        <fullName evidence="1">Integrase catalytic domain-containing protein</fullName>
    </recommendedName>
</protein>
<sequence>MKYIKEFDYELRHISGKKNDIADFLSRKYDNFQWDEPVLNKIKETIVSDRDLRFLSEIWERWAKTMDSKLKMTVAHRVQADDLTERMNREIIRILTKASTEYGENWSDIIPLIEFAMNSSMSKSTKMSPFQIVYGFNPPTPVNHFNSLTKTRIPMSNIKKIVRDNTRCSNQCSKVLQPRSW</sequence>
<dbReference type="InterPro" id="IPR012337">
    <property type="entry name" value="RNaseH-like_sf"/>
</dbReference>
<dbReference type="dictyBase" id="DDB_G0294256"/>